<dbReference type="RefSeq" id="WP_185895267.1">
    <property type="nucleotide sequence ID" value="NZ_CP060028.1"/>
</dbReference>
<evidence type="ECO:0000313" key="5">
    <source>
        <dbReference type="EMBL" id="QND79966.1"/>
    </source>
</evidence>
<dbReference type="Proteomes" id="UP000515506">
    <property type="component" value="Chromosome"/>
</dbReference>
<accession>A0ABX6RBU5</accession>
<organism evidence="5 6">
    <name type="scientific">Pseudoxanthomonas mexicana</name>
    <dbReference type="NCBI Taxonomy" id="128785"/>
    <lineage>
        <taxon>Bacteria</taxon>
        <taxon>Pseudomonadati</taxon>
        <taxon>Pseudomonadota</taxon>
        <taxon>Gammaproteobacteria</taxon>
        <taxon>Lysobacterales</taxon>
        <taxon>Lysobacteraceae</taxon>
        <taxon>Pseudoxanthomonas</taxon>
    </lineage>
</organism>
<sequence length="393" mass="41722">MLKPFSRTLLALALLSPLTVQAQQDDAARQKELEAARTELRRAAQRVAELSRGADTLQAPIRIDRVVAGRPRLGVLLAGDDEGVRIAGVTPDSGAARAGLKAGDRLLRVGGAAITGDGADARVAHARALLADLRVDTPVRITYQRDGGTHEASITPTPVSPRFAFDGQGPGRAFFLGGEDGMPWIEGVPVPMDQITNVISPEVQRELRQLGRLGDCKREDCHLPALAQAFRWSNLNLATVDASLGRYFGTDAGVLVLSVGEELEGLQPGDVIRKVDGAPVTSPRDVTQALRGKPEEAKVAIEYLRDRQVRTGTVTVPKAATLRLPATSRIVVKPRVAATVGKTPAVVERRRVMIVDQDGKVQTLEDDGEDTPLPSPPPAPQAPPAGKGGGTLI</sequence>
<dbReference type="Pfam" id="PF13180">
    <property type="entry name" value="PDZ_2"/>
    <property type="match status" value="2"/>
</dbReference>
<evidence type="ECO:0000256" key="3">
    <source>
        <dbReference type="SAM" id="SignalP"/>
    </source>
</evidence>
<dbReference type="InterPro" id="IPR036034">
    <property type="entry name" value="PDZ_sf"/>
</dbReference>
<dbReference type="SMART" id="SM00228">
    <property type="entry name" value="PDZ"/>
    <property type="match status" value="2"/>
</dbReference>
<dbReference type="EMBL" id="CP060028">
    <property type="protein sequence ID" value="QND79966.1"/>
    <property type="molecule type" value="Genomic_DNA"/>
</dbReference>
<dbReference type="PROSITE" id="PS50106">
    <property type="entry name" value="PDZ"/>
    <property type="match status" value="1"/>
</dbReference>
<protein>
    <submittedName>
        <fullName evidence="5">PDZ domain-containing protein</fullName>
    </submittedName>
</protein>
<reference evidence="5 6" key="1">
    <citation type="submission" date="2020-08" db="EMBL/GenBank/DDBJ databases">
        <title>Streptomycin resistant and MDR strain, P. mexicana.</title>
        <authorList>
            <person name="Ganesh-kumar S."/>
            <person name="Zhe T."/>
            <person name="Yu Z."/>
            <person name="Min Y."/>
        </authorList>
    </citation>
    <scope>NUCLEOTIDE SEQUENCE [LARGE SCALE GENOMIC DNA]</scope>
    <source>
        <strain evidence="5 6">GTZY</strain>
    </source>
</reference>
<dbReference type="SUPFAM" id="SSF50156">
    <property type="entry name" value="PDZ domain-like"/>
    <property type="match status" value="2"/>
</dbReference>
<feature type="chain" id="PRO_5046601706" evidence="3">
    <location>
        <begin position="23"/>
        <end position="393"/>
    </location>
</feature>
<name>A0ABX6RBU5_PSEMX</name>
<evidence type="ECO:0000256" key="1">
    <source>
        <dbReference type="ARBA" id="ARBA00001947"/>
    </source>
</evidence>
<comment type="cofactor">
    <cofactor evidence="1">
        <name>Zn(2+)</name>
        <dbReference type="ChEBI" id="CHEBI:29105"/>
    </cofactor>
</comment>
<feature type="compositionally biased region" description="Pro residues" evidence="2">
    <location>
        <begin position="373"/>
        <end position="383"/>
    </location>
</feature>
<evidence type="ECO:0000256" key="2">
    <source>
        <dbReference type="SAM" id="MobiDB-lite"/>
    </source>
</evidence>
<feature type="domain" description="PDZ" evidence="4">
    <location>
        <begin position="60"/>
        <end position="116"/>
    </location>
</feature>
<evidence type="ECO:0000259" key="4">
    <source>
        <dbReference type="PROSITE" id="PS50106"/>
    </source>
</evidence>
<proteinExistence type="predicted"/>
<dbReference type="Gene3D" id="2.30.42.10">
    <property type="match status" value="2"/>
</dbReference>
<dbReference type="PANTHER" id="PTHR42837">
    <property type="entry name" value="REGULATOR OF SIGMA-E PROTEASE RSEP"/>
    <property type="match status" value="1"/>
</dbReference>
<dbReference type="InterPro" id="IPR004387">
    <property type="entry name" value="Pept_M50_Zn"/>
</dbReference>
<keyword evidence="3" id="KW-0732">Signal</keyword>
<dbReference type="PANTHER" id="PTHR42837:SF2">
    <property type="entry name" value="MEMBRANE METALLOPROTEASE ARASP2, CHLOROPLASTIC-RELATED"/>
    <property type="match status" value="1"/>
</dbReference>
<dbReference type="InterPro" id="IPR001478">
    <property type="entry name" value="PDZ"/>
</dbReference>
<feature type="region of interest" description="Disordered" evidence="2">
    <location>
        <begin position="357"/>
        <end position="393"/>
    </location>
</feature>
<keyword evidence="6" id="KW-1185">Reference proteome</keyword>
<gene>
    <name evidence="5" type="ORF">H4W19_16880</name>
</gene>
<evidence type="ECO:0000313" key="6">
    <source>
        <dbReference type="Proteomes" id="UP000515506"/>
    </source>
</evidence>
<feature type="signal peptide" evidence="3">
    <location>
        <begin position="1"/>
        <end position="22"/>
    </location>
</feature>